<reference evidence="1 2" key="1">
    <citation type="submission" date="2014-04" db="EMBL/GenBank/DDBJ databases">
        <authorList>
            <consortium name="DOE Joint Genome Institute"/>
            <person name="Kuo A."/>
            <person name="Kohler A."/>
            <person name="Costa M.D."/>
            <person name="Nagy L.G."/>
            <person name="Floudas D."/>
            <person name="Copeland A."/>
            <person name="Barry K.W."/>
            <person name="Cichocki N."/>
            <person name="Veneault-Fourrey C."/>
            <person name="LaButti K."/>
            <person name="Lindquist E.A."/>
            <person name="Lipzen A."/>
            <person name="Lundell T."/>
            <person name="Morin E."/>
            <person name="Murat C."/>
            <person name="Sun H."/>
            <person name="Tunlid A."/>
            <person name="Henrissat B."/>
            <person name="Grigoriev I.V."/>
            <person name="Hibbett D.S."/>
            <person name="Martin F."/>
            <person name="Nordberg H.P."/>
            <person name="Cantor M.N."/>
            <person name="Hua S.X."/>
        </authorList>
    </citation>
    <scope>NUCLEOTIDE SEQUENCE [LARGE SCALE GENOMIC DNA]</scope>
    <source>
        <strain evidence="1 2">441</strain>
    </source>
</reference>
<evidence type="ECO:0000313" key="2">
    <source>
        <dbReference type="Proteomes" id="UP000054018"/>
    </source>
</evidence>
<name>A0A0C9YR40_9AGAM</name>
<dbReference type="InterPro" id="IPR011009">
    <property type="entry name" value="Kinase-like_dom_sf"/>
</dbReference>
<organism evidence="1 2">
    <name type="scientific">Pisolithus microcarpus 441</name>
    <dbReference type="NCBI Taxonomy" id="765257"/>
    <lineage>
        <taxon>Eukaryota</taxon>
        <taxon>Fungi</taxon>
        <taxon>Dikarya</taxon>
        <taxon>Basidiomycota</taxon>
        <taxon>Agaricomycotina</taxon>
        <taxon>Agaricomycetes</taxon>
        <taxon>Agaricomycetidae</taxon>
        <taxon>Boletales</taxon>
        <taxon>Sclerodermatineae</taxon>
        <taxon>Pisolithaceae</taxon>
        <taxon>Pisolithus</taxon>
    </lineage>
</organism>
<dbReference type="PANTHER" id="PTHR11909">
    <property type="entry name" value="CASEIN KINASE-RELATED"/>
    <property type="match status" value="1"/>
</dbReference>
<evidence type="ECO:0008006" key="3">
    <source>
        <dbReference type="Google" id="ProtNLM"/>
    </source>
</evidence>
<dbReference type="SUPFAM" id="SSF56112">
    <property type="entry name" value="Protein kinase-like (PK-like)"/>
    <property type="match status" value="1"/>
</dbReference>
<dbReference type="AlphaFoldDB" id="A0A0C9YR40"/>
<dbReference type="HOGENOM" id="CLU_019279_2_4_1"/>
<sequence length="130" mass="14855">MVYLIDFGHAHTYRDHKTHCHLHCQEHVLFVGTKPFASVNAHTGIELLHCDDIKSPTYMLIFLLNGSLPWEHSADLCKILQAKLDFPPLTYNIPTAFLLFLEHAQTLSFSAKPDCKLLRSLLKELSNPLF</sequence>
<protein>
    <recommendedName>
        <fullName evidence="3">Non-specific serine/threonine protein kinase</fullName>
    </recommendedName>
</protein>
<reference evidence="2" key="2">
    <citation type="submission" date="2015-01" db="EMBL/GenBank/DDBJ databases">
        <title>Evolutionary Origins and Diversification of the Mycorrhizal Mutualists.</title>
        <authorList>
            <consortium name="DOE Joint Genome Institute"/>
            <consortium name="Mycorrhizal Genomics Consortium"/>
            <person name="Kohler A."/>
            <person name="Kuo A."/>
            <person name="Nagy L.G."/>
            <person name="Floudas D."/>
            <person name="Copeland A."/>
            <person name="Barry K.W."/>
            <person name="Cichocki N."/>
            <person name="Veneault-Fourrey C."/>
            <person name="LaButti K."/>
            <person name="Lindquist E.A."/>
            <person name="Lipzen A."/>
            <person name="Lundell T."/>
            <person name="Morin E."/>
            <person name="Murat C."/>
            <person name="Riley R."/>
            <person name="Ohm R."/>
            <person name="Sun H."/>
            <person name="Tunlid A."/>
            <person name="Henrissat B."/>
            <person name="Grigoriev I.V."/>
            <person name="Hibbett D.S."/>
            <person name="Martin F."/>
        </authorList>
    </citation>
    <scope>NUCLEOTIDE SEQUENCE [LARGE SCALE GENOMIC DNA]</scope>
    <source>
        <strain evidence="2">441</strain>
    </source>
</reference>
<dbReference type="STRING" id="765257.A0A0C9YR40"/>
<accession>A0A0C9YR40</accession>
<dbReference type="Gene3D" id="1.10.510.10">
    <property type="entry name" value="Transferase(Phosphotransferase) domain 1"/>
    <property type="match status" value="1"/>
</dbReference>
<dbReference type="OrthoDB" id="3258886at2759"/>
<dbReference type="Proteomes" id="UP000054018">
    <property type="component" value="Unassembled WGS sequence"/>
</dbReference>
<evidence type="ECO:0000313" key="1">
    <source>
        <dbReference type="EMBL" id="KIK19076.1"/>
    </source>
</evidence>
<keyword evidence="2" id="KW-1185">Reference proteome</keyword>
<dbReference type="EMBL" id="KN833791">
    <property type="protein sequence ID" value="KIK19076.1"/>
    <property type="molecule type" value="Genomic_DNA"/>
</dbReference>
<proteinExistence type="predicted"/>
<dbReference type="InterPro" id="IPR050235">
    <property type="entry name" value="CK1_Ser-Thr_kinase"/>
</dbReference>
<gene>
    <name evidence="1" type="ORF">PISMIDRAFT_108302</name>
</gene>